<dbReference type="OrthoDB" id="3020985at2759"/>
<feature type="transmembrane region" description="Helical" evidence="1">
    <location>
        <begin position="539"/>
        <end position="559"/>
    </location>
</feature>
<dbReference type="AlphaFoldDB" id="A0A9P5YVE4"/>
<feature type="transmembrane region" description="Helical" evidence="1">
    <location>
        <begin position="21"/>
        <end position="41"/>
    </location>
</feature>
<accession>A0A9P5YVE4</accession>
<feature type="transmembrane region" description="Helical" evidence="1">
    <location>
        <begin position="47"/>
        <end position="64"/>
    </location>
</feature>
<dbReference type="Proteomes" id="UP000807469">
    <property type="component" value="Unassembled WGS sequence"/>
</dbReference>
<keyword evidence="1" id="KW-0812">Transmembrane</keyword>
<protein>
    <submittedName>
        <fullName evidence="2">Uncharacterized protein</fullName>
    </submittedName>
</protein>
<keyword evidence="1" id="KW-0472">Membrane</keyword>
<feature type="transmembrane region" description="Helical" evidence="1">
    <location>
        <begin position="645"/>
        <end position="665"/>
    </location>
</feature>
<evidence type="ECO:0000313" key="2">
    <source>
        <dbReference type="EMBL" id="KAF9476382.1"/>
    </source>
</evidence>
<feature type="transmembrane region" description="Helical" evidence="1">
    <location>
        <begin position="605"/>
        <end position="624"/>
    </location>
</feature>
<feature type="transmembrane region" description="Helical" evidence="1">
    <location>
        <begin position="579"/>
        <end position="599"/>
    </location>
</feature>
<sequence length="666" mass="72413">MVNMPHGSYRFPALASLRIPSIIGASLVIVVALVLPAAAQAPVNDVISWPAGLLLLASILYSALGQNCEQLWDIDPSIGPFLGSGLPSFSLPIMRRINWVSPTCHFVPSIRSAHGVSNFWIRSEEVSSMARSEALKKASSLIHCVIYEQPQSPIDESLWKLTPAGLVRCADTPLAFPSPPIKLPHGDHLSAHDFLLFAATDYHAFRDWEVNIFRGDQLLFSTKGMPASSVVDVDSEDAALAVVAAQMVRRPHSQTFLRNRAQLIGSDASGPYNLDLNGIDLDMPICAIDFHSYSPDSSKVSASLRELARSYFRIVQHIKGAVNSPDWLAGGPLAKINVGQTLWIAILGGALLDTGRLTIQNLPGRWAVKDVPADEAYLTRVEGVLQAVEPYLNTNKFFDLVFSGGTSRRVTYPFLLAGLFGQMIICYFLSVGTSAGVWTSVALSNALYVGKLTDWHSLFFGRINTSSEPGMKMYLPDSPSKELMAIATLNRSSPREKNSLRPGFLVNTCGLVAAMLGSIFQEQTRVALGFGPSSPTANWVVYTSIALSSGTSLLILITIVLQQRTEHTWSDNSETPTRWAVYSTLSASFIASALAAFFIRCEFARLWPILDVLAWLSGFPLGLLENGRMVSMDDNMLHLILLNRWIIGAVASSVGSSAANAQGVYI</sequence>
<name>A0A9P5YVE4_9AGAR</name>
<feature type="transmembrane region" description="Helical" evidence="1">
    <location>
        <begin position="410"/>
        <end position="430"/>
    </location>
</feature>
<evidence type="ECO:0000313" key="3">
    <source>
        <dbReference type="Proteomes" id="UP000807469"/>
    </source>
</evidence>
<gene>
    <name evidence="2" type="ORF">BDN70DRAFT_995700</name>
</gene>
<proteinExistence type="predicted"/>
<keyword evidence="1" id="KW-1133">Transmembrane helix</keyword>
<organism evidence="2 3">
    <name type="scientific">Pholiota conissans</name>
    <dbReference type="NCBI Taxonomy" id="109636"/>
    <lineage>
        <taxon>Eukaryota</taxon>
        <taxon>Fungi</taxon>
        <taxon>Dikarya</taxon>
        <taxon>Basidiomycota</taxon>
        <taxon>Agaricomycotina</taxon>
        <taxon>Agaricomycetes</taxon>
        <taxon>Agaricomycetidae</taxon>
        <taxon>Agaricales</taxon>
        <taxon>Agaricineae</taxon>
        <taxon>Strophariaceae</taxon>
        <taxon>Pholiota</taxon>
    </lineage>
</organism>
<evidence type="ECO:0000256" key="1">
    <source>
        <dbReference type="SAM" id="Phobius"/>
    </source>
</evidence>
<reference evidence="2" key="1">
    <citation type="submission" date="2020-11" db="EMBL/GenBank/DDBJ databases">
        <authorList>
            <consortium name="DOE Joint Genome Institute"/>
            <person name="Ahrendt S."/>
            <person name="Riley R."/>
            <person name="Andreopoulos W."/>
            <person name="Labutti K."/>
            <person name="Pangilinan J."/>
            <person name="Ruiz-Duenas F.J."/>
            <person name="Barrasa J.M."/>
            <person name="Sanchez-Garcia M."/>
            <person name="Camarero S."/>
            <person name="Miyauchi S."/>
            <person name="Serrano A."/>
            <person name="Linde D."/>
            <person name="Babiker R."/>
            <person name="Drula E."/>
            <person name="Ayuso-Fernandez I."/>
            <person name="Pacheco R."/>
            <person name="Padilla G."/>
            <person name="Ferreira P."/>
            <person name="Barriuso J."/>
            <person name="Kellner H."/>
            <person name="Castanera R."/>
            <person name="Alfaro M."/>
            <person name="Ramirez L."/>
            <person name="Pisabarro A.G."/>
            <person name="Kuo A."/>
            <person name="Tritt A."/>
            <person name="Lipzen A."/>
            <person name="He G."/>
            <person name="Yan M."/>
            <person name="Ng V."/>
            <person name="Cullen D."/>
            <person name="Martin F."/>
            <person name="Rosso M.-N."/>
            <person name="Henrissat B."/>
            <person name="Hibbett D."/>
            <person name="Martinez A.T."/>
            <person name="Grigoriev I.V."/>
        </authorList>
    </citation>
    <scope>NUCLEOTIDE SEQUENCE</scope>
    <source>
        <strain evidence="2">CIRM-BRFM 674</strain>
    </source>
</reference>
<feature type="transmembrane region" description="Helical" evidence="1">
    <location>
        <begin position="500"/>
        <end position="519"/>
    </location>
</feature>
<dbReference type="EMBL" id="MU155296">
    <property type="protein sequence ID" value="KAF9476382.1"/>
    <property type="molecule type" value="Genomic_DNA"/>
</dbReference>
<comment type="caution">
    <text evidence="2">The sequence shown here is derived from an EMBL/GenBank/DDBJ whole genome shotgun (WGS) entry which is preliminary data.</text>
</comment>
<keyword evidence="3" id="KW-1185">Reference proteome</keyword>